<dbReference type="GO" id="GO:0071555">
    <property type="term" value="P:cell wall organization"/>
    <property type="evidence" value="ECO:0007669"/>
    <property type="project" value="TreeGrafter"/>
</dbReference>
<dbReference type="GO" id="GO:0071972">
    <property type="term" value="F:peptidoglycan L,D-transpeptidase activity"/>
    <property type="evidence" value="ECO:0007669"/>
    <property type="project" value="TreeGrafter"/>
</dbReference>
<gene>
    <name evidence="3" type="ORF">FB558_7150</name>
</gene>
<proteinExistence type="predicted"/>
<dbReference type="SUPFAM" id="SSF56601">
    <property type="entry name" value="beta-lactamase/transpeptidase-like"/>
    <property type="match status" value="1"/>
</dbReference>
<comment type="caution">
    <text evidence="3">The sequence shown here is derived from an EMBL/GenBank/DDBJ whole genome shotgun (WGS) entry which is preliminary data.</text>
</comment>
<dbReference type="InterPro" id="IPR001460">
    <property type="entry name" value="PCN-bd_Tpept"/>
</dbReference>
<evidence type="ECO:0000259" key="2">
    <source>
        <dbReference type="Pfam" id="PF05223"/>
    </source>
</evidence>
<name>A0A543D460_9PSEU</name>
<dbReference type="Gene3D" id="3.40.710.10">
    <property type="entry name" value="DD-peptidase/beta-lactamase superfamily"/>
    <property type="match status" value="1"/>
</dbReference>
<dbReference type="EMBL" id="VFPA01000005">
    <property type="protein sequence ID" value="TQM04121.1"/>
    <property type="molecule type" value="Genomic_DNA"/>
</dbReference>
<accession>A0A543D460</accession>
<evidence type="ECO:0000313" key="3">
    <source>
        <dbReference type="EMBL" id="TQM04121.1"/>
    </source>
</evidence>
<dbReference type="RefSeq" id="WP_142061237.1">
    <property type="nucleotide sequence ID" value="NZ_VFPA01000005.1"/>
</dbReference>
<dbReference type="AlphaFoldDB" id="A0A543D460"/>
<dbReference type="Pfam" id="PF00905">
    <property type="entry name" value="Transpeptidase"/>
    <property type="match status" value="1"/>
</dbReference>
<reference evidence="3 4" key="1">
    <citation type="submission" date="2019-06" db="EMBL/GenBank/DDBJ databases">
        <title>Sequencing the genomes of 1000 actinobacteria strains.</title>
        <authorList>
            <person name="Klenk H.-P."/>
        </authorList>
    </citation>
    <scope>NUCLEOTIDE SEQUENCE [LARGE SCALE GENOMIC DNA]</scope>
    <source>
        <strain evidence="3 4">DSM 45301</strain>
    </source>
</reference>
<dbReference type="OrthoDB" id="5241017at2"/>
<dbReference type="Proteomes" id="UP000315677">
    <property type="component" value="Unassembled WGS sequence"/>
</dbReference>
<sequence length="601" mass="60754">MATTGAGARRCAALVLAVATIAPLAGCGLFGGGAEAAARTFLDALAAGDVPAAAAATDDPAAAGELLEYRSALEPVAVRAGDLSVTEDGAATTARYRLSWDFGGGRLWDYEGTAALRDTPDGWRVAWQPSVLHPGLGAGERLRLDTLAVPTPPVLGRDGIALMSPQRVVTVLVEPGSVDAGVARTLAAALDRFDPTITEQAVLDGASAAPPGQRHRVVTLRGPDYDAVEAQLAGVPGVGTVEDTRLLSTDPDLSSPVLPGLAAQVQEQRAAGPGWRVTAVGGAGELDVLHEVAPHEVEPLVTSIGRDAQRAAQDALAPEDRAAMLVAVQPSTGELLAVAQTPAADREGAPALVGRYPPGSTFKIVTTTAALQAGATTADAVLPCPYTENIQGRQIKNDGFGLGAVPLHTAFANSCNTTMARLAVDLPPDALASTAAQLGLGIDHVAPGMTTITGAVPPAPRPEQRVEWSIGQGEVLASPLGMALVAAAVVRGEAVAPVLLPGRPTTSDAAPPPLDPRVLADLRAMMRETVTEGTATALAGLPGVAGKTGTAQYGDGTRSHGWFVATAGDLAVAVLVVDGGSSTPAVQAAGRFLTPLLEPAG</sequence>
<keyword evidence="3" id="KW-0132">Cell division</keyword>
<keyword evidence="4" id="KW-1185">Reference proteome</keyword>
<keyword evidence="3" id="KW-0131">Cell cycle</keyword>
<dbReference type="InterPro" id="IPR007887">
    <property type="entry name" value="MecA_N"/>
</dbReference>
<organism evidence="3 4">
    <name type="scientific">Pseudonocardia kunmingensis</name>
    <dbReference type="NCBI Taxonomy" id="630975"/>
    <lineage>
        <taxon>Bacteria</taxon>
        <taxon>Bacillati</taxon>
        <taxon>Actinomycetota</taxon>
        <taxon>Actinomycetes</taxon>
        <taxon>Pseudonocardiales</taxon>
        <taxon>Pseudonocardiaceae</taxon>
        <taxon>Pseudonocardia</taxon>
    </lineage>
</organism>
<dbReference type="GO" id="GO:0051301">
    <property type="term" value="P:cell division"/>
    <property type="evidence" value="ECO:0007669"/>
    <property type="project" value="UniProtKB-KW"/>
</dbReference>
<dbReference type="Pfam" id="PF05223">
    <property type="entry name" value="MecA_N"/>
    <property type="match status" value="1"/>
</dbReference>
<dbReference type="GO" id="GO:0046677">
    <property type="term" value="P:response to antibiotic"/>
    <property type="evidence" value="ECO:0007669"/>
    <property type="project" value="InterPro"/>
</dbReference>
<feature type="domain" description="NTF2-like N-terminal transpeptidase" evidence="2">
    <location>
        <begin position="34"/>
        <end position="139"/>
    </location>
</feature>
<dbReference type="InterPro" id="IPR050515">
    <property type="entry name" value="Beta-lactam/transpept"/>
</dbReference>
<dbReference type="PANTHER" id="PTHR30627">
    <property type="entry name" value="PEPTIDOGLYCAN D,D-TRANSPEPTIDASE"/>
    <property type="match status" value="1"/>
</dbReference>
<evidence type="ECO:0000313" key="4">
    <source>
        <dbReference type="Proteomes" id="UP000315677"/>
    </source>
</evidence>
<dbReference type="GO" id="GO:0008658">
    <property type="term" value="F:penicillin binding"/>
    <property type="evidence" value="ECO:0007669"/>
    <property type="project" value="InterPro"/>
</dbReference>
<dbReference type="PANTHER" id="PTHR30627:SF24">
    <property type="entry name" value="PENICILLIN-BINDING PROTEIN 4B"/>
    <property type="match status" value="1"/>
</dbReference>
<feature type="domain" description="Penicillin-binding protein transpeptidase" evidence="1">
    <location>
        <begin position="324"/>
        <end position="580"/>
    </location>
</feature>
<protein>
    <submittedName>
        <fullName evidence="3">Cell division protein FtsI/penicillin-binding protein 2</fullName>
    </submittedName>
</protein>
<dbReference type="GO" id="GO:0005886">
    <property type="term" value="C:plasma membrane"/>
    <property type="evidence" value="ECO:0007669"/>
    <property type="project" value="TreeGrafter"/>
</dbReference>
<evidence type="ECO:0000259" key="1">
    <source>
        <dbReference type="Pfam" id="PF00905"/>
    </source>
</evidence>
<dbReference type="InterPro" id="IPR012338">
    <property type="entry name" value="Beta-lactam/transpept-like"/>
</dbReference>